<dbReference type="Proteomes" id="UP000198597">
    <property type="component" value="Unassembled WGS sequence"/>
</dbReference>
<proteinExistence type="predicted"/>
<dbReference type="OrthoDB" id="7067095at2"/>
<protein>
    <submittedName>
        <fullName evidence="1">Uncharacterized protein</fullName>
    </submittedName>
</protein>
<name>A0A1H0PRP7_9CLOT</name>
<gene>
    <name evidence="1" type="ORF">SAMN04488529_10249</name>
</gene>
<organism evidence="1 2">
    <name type="scientific">Clostridium gasigenes</name>
    <dbReference type="NCBI Taxonomy" id="94869"/>
    <lineage>
        <taxon>Bacteria</taxon>
        <taxon>Bacillati</taxon>
        <taxon>Bacillota</taxon>
        <taxon>Clostridia</taxon>
        <taxon>Eubacteriales</taxon>
        <taxon>Clostridiaceae</taxon>
        <taxon>Clostridium</taxon>
    </lineage>
</organism>
<reference evidence="1 2" key="1">
    <citation type="submission" date="2016-10" db="EMBL/GenBank/DDBJ databases">
        <authorList>
            <person name="de Groot N.N."/>
        </authorList>
    </citation>
    <scope>NUCLEOTIDE SEQUENCE [LARGE SCALE GENOMIC DNA]</scope>
    <source>
        <strain evidence="1 2">DSM 12272</strain>
    </source>
</reference>
<dbReference type="RefSeq" id="WP_089966639.1">
    <property type="nucleotide sequence ID" value="NZ_FNJM01000002.1"/>
</dbReference>
<evidence type="ECO:0000313" key="1">
    <source>
        <dbReference type="EMBL" id="SDP07792.1"/>
    </source>
</evidence>
<dbReference type="AlphaFoldDB" id="A0A1H0PRP7"/>
<sequence>MKVWEKNYNGNTIRIENRWSGEKLIVNGEVQDECIGIASRSRLWGKLPTGETIKVSLGCVFTVNCVVFIDNKLLIKC</sequence>
<evidence type="ECO:0000313" key="2">
    <source>
        <dbReference type="Proteomes" id="UP000198597"/>
    </source>
</evidence>
<keyword evidence="2" id="KW-1185">Reference proteome</keyword>
<accession>A0A1H0PRP7</accession>
<dbReference type="EMBL" id="FNJM01000002">
    <property type="protein sequence ID" value="SDP07792.1"/>
    <property type="molecule type" value="Genomic_DNA"/>
</dbReference>